<sequence length="525" mass="56189">MPKPAVESWERPVTSVSDNAASYFVDRHIPEGRGDKIAYREAGTLRSLTYQALVDGSERVAGALTQAGFRQEERAAMLMLDTVEFPQVFFGALKCGVVPVPINTLLAPPVYDSILRDSRASILFVSAPLYEAVKPVLAGNPYLRAVIVIGGPPAGDVHSYDQFIAGATPVETRPVSADEVAFWLYSSGSTGLPKGVQHVHSSLKATADTYGAGVLALSEGDIVLSAAKLFFAYGLGNAMTFPLAVGATTVLFAGRPTPADMIATLNDTQATVFCGVPTLYAAMVAEMDTSGAPDAPLRRCISAGEALPEDVGMRWEAHTDVAILDGVGSTEMLHIFLSNRADDVEYGTSGTPVPGYDVRLVDEAGDEVPDNEIGELLVNGASAAGAYWNQRSKSRATFEGIWTRTGDKYARRPDGRFVYCGRTDDMFKVSGIWVSPFEVEQALASHPSVLEAAVVAAKDADGLEKPKAFIVLSGAAPDNVEAALIDHVKSRIGKWKYPRWIEIVDDLPKTATGKIQRFKLREGTA</sequence>
<dbReference type="Proteomes" id="UP001138661">
    <property type="component" value="Unassembled WGS sequence"/>
</dbReference>
<dbReference type="PANTHER" id="PTHR43352:SF1">
    <property type="entry name" value="ANTHRANILATE--COA LIGASE"/>
    <property type="match status" value="1"/>
</dbReference>
<dbReference type="InterPro" id="IPR000873">
    <property type="entry name" value="AMP-dep_synth/lig_dom"/>
</dbReference>
<dbReference type="GO" id="GO:0016405">
    <property type="term" value="F:CoA-ligase activity"/>
    <property type="evidence" value="ECO:0007669"/>
    <property type="project" value="InterPro"/>
</dbReference>
<dbReference type="Pfam" id="PF13193">
    <property type="entry name" value="AMP-binding_C"/>
    <property type="match status" value="1"/>
</dbReference>
<keyword evidence="1 4" id="KW-0436">Ligase</keyword>
<evidence type="ECO:0000259" key="2">
    <source>
        <dbReference type="Pfam" id="PF00501"/>
    </source>
</evidence>
<name>A0A9X1JZI0_9RHOB</name>
<dbReference type="GO" id="GO:0005524">
    <property type="term" value="F:ATP binding"/>
    <property type="evidence" value="ECO:0007669"/>
    <property type="project" value="InterPro"/>
</dbReference>
<evidence type="ECO:0000259" key="3">
    <source>
        <dbReference type="Pfam" id="PF13193"/>
    </source>
</evidence>
<gene>
    <name evidence="4" type="ORF">KX928_16125</name>
</gene>
<dbReference type="AlphaFoldDB" id="A0A9X1JZI0"/>
<evidence type="ECO:0000256" key="1">
    <source>
        <dbReference type="ARBA" id="ARBA00022598"/>
    </source>
</evidence>
<dbReference type="EMBL" id="JAHXDN010000004">
    <property type="protein sequence ID" value="MBW4709320.1"/>
    <property type="molecule type" value="Genomic_DNA"/>
</dbReference>
<evidence type="ECO:0000313" key="5">
    <source>
        <dbReference type="Proteomes" id="UP001138661"/>
    </source>
</evidence>
<feature type="domain" description="AMP-dependent synthetase/ligase" evidence="2">
    <location>
        <begin position="31"/>
        <end position="388"/>
    </location>
</feature>
<dbReference type="NCBIfam" id="TIGR02262">
    <property type="entry name" value="benz_CoA_lig"/>
    <property type="match status" value="1"/>
</dbReference>
<dbReference type="InterPro" id="IPR011957">
    <property type="entry name" value="Benz_CoA_lig"/>
</dbReference>
<evidence type="ECO:0000313" key="4">
    <source>
        <dbReference type="EMBL" id="MBW4709320.1"/>
    </source>
</evidence>
<dbReference type="InterPro" id="IPR025110">
    <property type="entry name" value="AMP-bd_C"/>
</dbReference>
<feature type="domain" description="AMP-binding enzyme C-terminal" evidence="3">
    <location>
        <begin position="438"/>
        <end position="514"/>
    </location>
</feature>
<accession>A0A9X1JZI0</accession>
<comment type="caution">
    <text evidence="4">The sequence shown here is derived from an EMBL/GenBank/DDBJ whole genome shotgun (WGS) entry which is preliminary data.</text>
</comment>
<organism evidence="4 5">
    <name type="scientific">Roseobacter insulae</name>
    <dbReference type="NCBI Taxonomy" id="2859783"/>
    <lineage>
        <taxon>Bacteria</taxon>
        <taxon>Pseudomonadati</taxon>
        <taxon>Pseudomonadota</taxon>
        <taxon>Alphaproteobacteria</taxon>
        <taxon>Rhodobacterales</taxon>
        <taxon>Roseobacteraceae</taxon>
        <taxon>Roseobacter</taxon>
    </lineage>
</organism>
<dbReference type="GO" id="GO:0044550">
    <property type="term" value="P:secondary metabolite biosynthetic process"/>
    <property type="evidence" value="ECO:0007669"/>
    <property type="project" value="TreeGrafter"/>
</dbReference>
<proteinExistence type="predicted"/>
<keyword evidence="5" id="KW-1185">Reference proteome</keyword>
<dbReference type="GO" id="GO:0016878">
    <property type="term" value="F:acid-thiol ligase activity"/>
    <property type="evidence" value="ECO:0007669"/>
    <property type="project" value="TreeGrafter"/>
</dbReference>
<dbReference type="Pfam" id="PF00501">
    <property type="entry name" value="AMP-binding"/>
    <property type="match status" value="1"/>
</dbReference>
<protein>
    <submittedName>
        <fullName evidence="4">Benzoate-CoA ligase family protein</fullName>
    </submittedName>
</protein>
<dbReference type="PANTHER" id="PTHR43352">
    <property type="entry name" value="ACETYL-COA SYNTHETASE"/>
    <property type="match status" value="1"/>
</dbReference>
<reference evidence="4" key="1">
    <citation type="submission" date="2021-07" db="EMBL/GenBank/DDBJ databases">
        <title>Roseobacter insulae sp. nov., isolated from a tidal flat.</title>
        <authorList>
            <person name="Park S."/>
            <person name="Yoon J.-H."/>
        </authorList>
    </citation>
    <scope>NUCLEOTIDE SEQUENCE</scope>
    <source>
        <strain evidence="4">YSTF-M11</strain>
    </source>
</reference>